<dbReference type="Gene3D" id="3.10.620.30">
    <property type="match status" value="1"/>
</dbReference>
<gene>
    <name evidence="5" type="ORF">SAPINGB_P002004</name>
</gene>
<dbReference type="GO" id="GO:0110085">
    <property type="term" value="C:mitotic actomyosin contractile ring"/>
    <property type="evidence" value="ECO:0007669"/>
    <property type="project" value="TreeGrafter"/>
</dbReference>
<dbReference type="FunFam" id="2.30.30.40:FF:000168">
    <property type="entry name" value="SH3 domain protein (Cyk3)"/>
    <property type="match status" value="1"/>
</dbReference>
<feature type="compositionally biased region" description="Polar residues" evidence="3">
    <location>
        <begin position="1224"/>
        <end position="1237"/>
    </location>
</feature>
<dbReference type="RefSeq" id="XP_031852615.1">
    <property type="nucleotide sequence ID" value="XM_031996724.1"/>
</dbReference>
<feature type="compositionally biased region" description="Polar residues" evidence="3">
    <location>
        <begin position="684"/>
        <end position="703"/>
    </location>
</feature>
<evidence type="ECO:0000256" key="2">
    <source>
        <dbReference type="PROSITE-ProRule" id="PRU00192"/>
    </source>
</evidence>
<dbReference type="GeneID" id="43580824"/>
<dbReference type="Pfam" id="PF24584">
    <property type="entry name" value="Ig_CYK3_C"/>
    <property type="match status" value="2"/>
</dbReference>
<protein>
    <recommendedName>
        <fullName evidence="4">SH3 domain-containing protein</fullName>
    </recommendedName>
</protein>
<reference evidence="5 6" key="1">
    <citation type="submission" date="2019-09" db="EMBL/GenBank/DDBJ databases">
        <authorList>
            <person name="Brejova B."/>
        </authorList>
    </citation>
    <scope>NUCLEOTIDE SEQUENCE [LARGE SCALE GENOMIC DNA]</scope>
</reference>
<feature type="compositionally biased region" description="Polar residues" evidence="3">
    <location>
        <begin position="1249"/>
        <end position="1265"/>
    </location>
</feature>
<name>A0A5E8BC93_9ASCO</name>
<dbReference type="SMART" id="SM00326">
    <property type="entry name" value="SH3"/>
    <property type="match status" value="1"/>
</dbReference>
<feature type="compositionally biased region" description="Polar residues" evidence="3">
    <location>
        <begin position="337"/>
        <end position="347"/>
    </location>
</feature>
<keyword evidence="1 2" id="KW-0728">SH3 domain</keyword>
<feature type="compositionally biased region" description="Polar residues" evidence="3">
    <location>
        <begin position="503"/>
        <end position="518"/>
    </location>
</feature>
<sequence>MTSLPLPIKLPCWVRAIYSWSGEEKKDLGFIEGDHIEVINTGDGNWWNGRLKRNKLVGSFPCNFVEYVNPEDSSGIRAFEQQPSPVLRAHSTGSRSVHSTMNMNYIEQPQYIRHSSQSYHPEDQVYDYEPVYQYNNNNNNNKQTYDYNPNTQDIVSISDGRYQQARPTTTYEVYEDRSVRSIQPEDQFQQRASRYQYQDEKAIYKQNNVIVQQEYYQPAYQQPPEQQYYQQPKEQVVYRQYAEEPQHTDQYSPYSESYVDEDYDYDDQNDFNRTIKASNNYVGQSPMPPPHRTVRGEYDDHARQYVEQQQPNESYFEEYQNENFGGKYYAEPMQQEHSLVSANSLQERSGKYHDRTPSPLRNAMDDVLNSLDNLELASSVASSPTKRVGQNLRQPSSPLKNQASYHSTSPSPSPTPSRPRSESKPNQPRASTSPSPSRSPKRKPVRSSMILPDDEPKSTSPRPNTPPTKVNPPHPRTPTTLRPKQNENTVDSDSDEAPFDPHSYNSSPAKSIETSSRISPVRRTSPDQVARNDTYKSVSTVNTASLSIASSSTNPTTFSTSSAGSLGSQLKQRKEAYYRMEAGPGLFDSTNNMADHSEVPVALPTNTSPVNQKGNGKLSTTAQLKKSTGFLKKFFGGKNRSENKENYNGRNSSLGFSGRKSACSNLTGDESAGSYFDVSPKKLNSSAQSIKSTRSASSLSLKNTLRKVSSKTTLAGRNAFSSLDFHSGGNPAGISRQNIEMDPLSRTSSKAGVHDTTRWIEIYRNVHRTNTLTKTERENRKMRPQCDGSRSLEPIKALQKTGNETVDGGIIHGDGPLGPILNSRDFGPVDNKIFSIGSWPYIVPGDLARGYIASRFTDPLDQTRAAFDFCSAKLRWESALGDNDDGDYGHERYRGEFQGGSSEYLGSSISMNALSRVMQTRRASSIDIAHTFKQMCDALDIYCEVIPGYLKGIGEIWLHPGIPRPNHYWNAVVINGCWRMVDASIANPSFPTRHIYTRCEEQLPEYFYFLTRPKDLIYTHVPFNLAQEHIVPLLSHENAIALPLAGPSAFTFNIEPINFSTSLTRLEGLEAAEIEFAVPPEAEILAEVVAGNFPAGSAGTLVLGNTMEQRETKPALAQVFWEDGSDERYYRVKAILPQTHRQGALSIYIGARGILQSVKKNVLSLAFSFPIVHTGENPAFNFVIRHPTPHSDKHDIYINEPQCRDLICGNTYVFSMRQHVSRVEYQSPSKSRASTPSGHRKGRSMDLTRLQSSASNSSNLTMHGSKRASTMSFNNVLAQQQTLQSTSGTQRVKMALQAPNGKILKLQRTEQFPDGSGLFEGTAKCTEPGTWRGLIISDSGNAWSVFAEWTCA</sequence>
<feature type="region of interest" description="Disordered" evidence="3">
    <location>
        <begin position="684"/>
        <end position="704"/>
    </location>
</feature>
<dbReference type="InterPro" id="IPR056409">
    <property type="entry name" value="Ig_CYK3_C"/>
</dbReference>
<dbReference type="SMART" id="SM00460">
    <property type="entry name" value="TGc"/>
    <property type="match status" value="1"/>
</dbReference>
<feature type="domain" description="SH3" evidence="4">
    <location>
        <begin position="9"/>
        <end position="70"/>
    </location>
</feature>
<dbReference type="SUPFAM" id="SSF54001">
    <property type="entry name" value="Cysteine proteinases"/>
    <property type="match status" value="1"/>
</dbReference>
<evidence type="ECO:0000256" key="1">
    <source>
        <dbReference type="ARBA" id="ARBA00022443"/>
    </source>
</evidence>
<dbReference type="InterPro" id="IPR036028">
    <property type="entry name" value="SH3-like_dom_sf"/>
</dbReference>
<evidence type="ECO:0000313" key="5">
    <source>
        <dbReference type="EMBL" id="VVT48897.1"/>
    </source>
</evidence>
<feature type="region of interest" description="Disordered" evidence="3">
    <location>
        <begin position="1224"/>
        <end position="1265"/>
    </location>
</feature>
<feature type="region of interest" description="Disordered" evidence="3">
    <location>
        <begin position="337"/>
        <end position="364"/>
    </location>
</feature>
<evidence type="ECO:0000256" key="3">
    <source>
        <dbReference type="SAM" id="MobiDB-lite"/>
    </source>
</evidence>
<proteinExistence type="predicted"/>
<dbReference type="PANTHER" id="PTHR46333">
    <property type="entry name" value="CYTOKINESIS PROTEIN 3"/>
    <property type="match status" value="1"/>
</dbReference>
<feature type="compositionally biased region" description="Polar residues" evidence="3">
    <location>
        <begin position="391"/>
        <end position="406"/>
    </location>
</feature>
<dbReference type="Proteomes" id="UP000398389">
    <property type="component" value="Unassembled WGS sequence"/>
</dbReference>
<organism evidence="5 6">
    <name type="scientific">Magnusiomyces paraingens</name>
    <dbReference type="NCBI Taxonomy" id="2606893"/>
    <lineage>
        <taxon>Eukaryota</taxon>
        <taxon>Fungi</taxon>
        <taxon>Dikarya</taxon>
        <taxon>Ascomycota</taxon>
        <taxon>Saccharomycotina</taxon>
        <taxon>Dipodascomycetes</taxon>
        <taxon>Dipodascales</taxon>
        <taxon>Dipodascaceae</taxon>
        <taxon>Magnusiomyces</taxon>
    </lineage>
</organism>
<keyword evidence="6" id="KW-1185">Reference proteome</keyword>
<dbReference type="Gene3D" id="2.30.30.40">
    <property type="entry name" value="SH3 Domains"/>
    <property type="match status" value="1"/>
</dbReference>
<dbReference type="PROSITE" id="PS50002">
    <property type="entry name" value="SH3"/>
    <property type="match status" value="1"/>
</dbReference>
<evidence type="ECO:0000259" key="4">
    <source>
        <dbReference type="PROSITE" id="PS50002"/>
    </source>
</evidence>
<dbReference type="InterPro" id="IPR052557">
    <property type="entry name" value="CAP/Cytokinesis_protein"/>
</dbReference>
<dbReference type="Pfam" id="PF00018">
    <property type="entry name" value="SH3_1"/>
    <property type="match status" value="1"/>
</dbReference>
<feature type="compositionally biased region" description="Low complexity" evidence="3">
    <location>
        <begin position="550"/>
        <end position="562"/>
    </location>
</feature>
<dbReference type="InterPro" id="IPR001452">
    <property type="entry name" value="SH3_domain"/>
</dbReference>
<feature type="compositionally biased region" description="Low complexity" evidence="3">
    <location>
        <begin position="428"/>
        <end position="438"/>
    </location>
</feature>
<dbReference type="EMBL" id="CABVLU010000002">
    <property type="protein sequence ID" value="VVT48897.1"/>
    <property type="molecule type" value="Genomic_DNA"/>
</dbReference>
<feature type="region of interest" description="Disordered" evidence="3">
    <location>
        <begin position="635"/>
        <end position="654"/>
    </location>
</feature>
<dbReference type="InterPro" id="IPR002931">
    <property type="entry name" value="Transglutaminase-like"/>
</dbReference>
<evidence type="ECO:0000313" key="6">
    <source>
        <dbReference type="Proteomes" id="UP000398389"/>
    </source>
</evidence>
<dbReference type="OrthoDB" id="6129702at2759"/>
<dbReference type="SUPFAM" id="SSF50044">
    <property type="entry name" value="SH3-domain"/>
    <property type="match status" value="1"/>
</dbReference>
<feature type="region of interest" description="Disordered" evidence="3">
    <location>
        <begin position="549"/>
        <end position="568"/>
    </location>
</feature>
<feature type="region of interest" description="Disordered" evidence="3">
    <location>
        <begin position="721"/>
        <end position="740"/>
    </location>
</feature>
<feature type="region of interest" description="Disordered" evidence="3">
    <location>
        <begin position="378"/>
        <end position="537"/>
    </location>
</feature>
<feature type="compositionally biased region" description="Pro residues" evidence="3">
    <location>
        <begin position="463"/>
        <end position="476"/>
    </location>
</feature>
<dbReference type="GO" id="GO:0140278">
    <property type="term" value="P:mitotic division septum assembly"/>
    <property type="evidence" value="ECO:0007669"/>
    <property type="project" value="TreeGrafter"/>
</dbReference>
<dbReference type="PANTHER" id="PTHR46333:SF2">
    <property type="entry name" value="CYTOKINESIS PROTEIN 3"/>
    <property type="match status" value="1"/>
</dbReference>
<accession>A0A5E8BC93</accession>
<dbReference type="InterPro" id="IPR038765">
    <property type="entry name" value="Papain-like_cys_pep_sf"/>
</dbReference>